<reference evidence="1 2" key="1">
    <citation type="submission" date="2018-06" db="EMBL/GenBank/DDBJ databases">
        <title>The Genome of Cuscuta australis (Dodder) Provides Insight into the Evolution of Plant Parasitism.</title>
        <authorList>
            <person name="Liu H."/>
        </authorList>
    </citation>
    <scope>NUCLEOTIDE SEQUENCE [LARGE SCALE GENOMIC DNA]</scope>
    <source>
        <strain evidence="2">cv. Yunnan</strain>
        <tissue evidence="1">Vines</tissue>
    </source>
</reference>
<keyword evidence="2" id="KW-1185">Reference proteome</keyword>
<dbReference type="AlphaFoldDB" id="A0A328CXW4"/>
<protein>
    <submittedName>
        <fullName evidence="1">Uncharacterized protein</fullName>
    </submittedName>
</protein>
<evidence type="ECO:0000313" key="2">
    <source>
        <dbReference type="Proteomes" id="UP000249390"/>
    </source>
</evidence>
<organism evidence="1 2">
    <name type="scientific">Cuscuta australis</name>
    <dbReference type="NCBI Taxonomy" id="267555"/>
    <lineage>
        <taxon>Eukaryota</taxon>
        <taxon>Viridiplantae</taxon>
        <taxon>Streptophyta</taxon>
        <taxon>Embryophyta</taxon>
        <taxon>Tracheophyta</taxon>
        <taxon>Spermatophyta</taxon>
        <taxon>Magnoliopsida</taxon>
        <taxon>eudicotyledons</taxon>
        <taxon>Gunneridae</taxon>
        <taxon>Pentapetalae</taxon>
        <taxon>asterids</taxon>
        <taxon>lamiids</taxon>
        <taxon>Solanales</taxon>
        <taxon>Convolvulaceae</taxon>
        <taxon>Cuscuteae</taxon>
        <taxon>Cuscuta</taxon>
        <taxon>Cuscuta subgen. Grammica</taxon>
        <taxon>Cuscuta sect. Cleistogrammica</taxon>
    </lineage>
</organism>
<comment type="caution">
    <text evidence="1">The sequence shown here is derived from an EMBL/GenBank/DDBJ whole genome shotgun (WGS) entry which is preliminary data.</text>
</comment>
<dbReference type="EMBL" id="NQVE01000217">
    <property type="protein sequence ID" value="RAL37141.1"/>
    <property type="molecule type" value="Genomic_DNA"/>
</dbReference>
<accession>A0A328CXW4</accession>
<name>A0A328CXW4_9ASTE</name>
<dbReference type="Proteomes" id="UP000249390">
    <property type="component" value="Unassembled WGS sequence"/>
</dbReference>
<evidence type="ECO:0000313" key="1">
    <source>
        <dbReference type="EMBL" id="RAL37141.1"/>
    </source>
</evidence>
<gene>
    <name evidence="1" type="ORF">DM860_004063</name>
</gene>
<sequence>MAMIAGDGHAKPFFKAVHKYIQSRETLFRLPISRSTMVELVDHVCDYMVNNSIDAIVAGWEFLMLQGSIELWRPYLWKSGDVNVRESSRLVAIGSGAKHARRVLRKWETKPPEESQCYSYCSKSNEKCCRERPAYWRVHESILLDPAC</sequence>
<proteinExistence type="predicted"/>